<feature type="compositionally biased region" description="Basic and acidic residues" evidence="1">
    <location>
        <begin position="95"/>
        <end position="110"/>
    </location>
</feature>
<name>W9QEZ3_9ROSA</name>
<gene>
    <name evidence="2" type="ORF">L484_014836</name>
</gene>
<accession>W9QEZ3</accession>
<evidence type="ECO:0000256" key="1">
    <source>
        <dbReference type="SAM" id="MobiDB-lite"/>
    </source>
</evidence>
<proteinExistence type="predicted"/>
<dbReference type="Proteomes" id="UP000030645">
    <property type="component" value="Unassembled WGS sequence"/>
</dbReference>
<keyword evidence="3" id="KW-1185">Reference proteome</keyword>
<reference evidence="3" key="1">
    <citation type="submission" date="2013-01" db="EMBL/GenBank/DDBJ databases">
        <title>Draft Genome Sequence of a Mulberry Tree, Morus notabilis C.K. Schneid.</title>
        <authorList>
            <person name="He N."/>
            <person name="Zhao S."/>
        </authorList>
    </citation>
    <scope>NUCLEOTIDE SEQUENCE</scope>
</reference>
<sequence>MPTFWLSALLKSLICKPNSSDSVNSAVSRRVNSLKMRKPILEAERSASFGCLSHLKDVIPGSKIHEGERPSSSGSKVNGSCTSSSKESSGRKVKGLLEHEGHNLEPRYELQRSLSDPSRKFHDGSVQRRSFSDQHSRKDHEGPTLVCQICGEQLNHPNAAESPCLPKHSGGMIKSLQLTILIIVDE</sequence>
<dbReference type="EMBL" id="KE343506">
    <property type="protein sequence ID" value="EXB31409.1"/>
    <property type="molecule type" value="Genomic_DNA"/>
</dbReference>
<dbReference type="AlphaFoldDB" id="W9QEZ3"/>
<evidence type="ECO:0000313" key="3">
    <source>
        <dbReference type="Proteomes" id="UP000030645"/>
    </source>
</evidence>
<feature type="compositionally biased region" description="Basic and acidic residues" evidence="1">
    <location>
        <begin position="117"/>
        <end position="140"/>
    </location>
</feature>
<organism evidence="2 3">
    <name type="scientific">Morus notabilis</name>
    <dbReference type="NCBI Taxonomy" id="981085"/>
    <lineage>
        <taxon>Eukaryota</taxon>
        <taxon>Viridiplantae</taxon>
        <taxon>Streptophyta</taxon>
        <taxon>Embryophyta</taxon>
        <taxon>Tracheophyta</taxon>
        <taxon>Spermatophyta</taxon>
        <taxon>Magnoliopsida</taxon>
        <taxon>eudicotyledons</taxon>
        <taxon>Gunneridae</taxon>
        <taxon>Pentapetalae</taxon>
        <taxon>rosids</taxon>
        <taxon>fabids</taxon>
        <taxon>Rosales</taxon>
        <taxon>Moraceae</taxon>
        <taxon>Moreae</taxon>
        <taxon>Morus</taxon>
    </lineage>
</organism>
<feature type="region of interest" description="Disordered" evidence="1">
    <location>
        <begin position="61"/>
        <end position="140"/>
    </location>
</feature>
<evidence type="ECO:0000313" key="2">
    <source>
        <dbReference type="EMBL" id="EXB31409.1"/>
    </source>
</evidence>
<protein>
    <submittedName>
        <fullName evidence="2">Uncharacterized protein</fullName>
    </submittedName>
</protein>